<dbReference type="RefSeq" id="WP_289163396.1">
    <property type="nucleotide sequence ID" value="NZ_JASZZN010000006.1"/>
</dbReference>
<comment type="caution">
    <text evidence="1">The sequence shown here is derived from an EMBL/GenBank/DDBJ whole genome shotgun (WGS) entry which is preliminary data.</text>
</comment>
<dbReference type="EMBL" id="JASZZN010000006">
    <property type="protein sequence ID" value="MDM4015856.1"/>
    <property type="molecule type" value="Genomic_DNA"/>
</dbReference>
<evidence type="ECO:0000313" key="1">
    <source>
        <dbReference type="EMBL" id="MDM4015856.1"/>
    </source>
</evidence>
<proteinExistence type="predicted"/>
<evidence type="ECO:0000313" key="2">
    <source>
        <dbReference type="Proteomes" id="UP001239462"/>
    </source>
</evidence>
<accession>A0ABT7PI47</accession>
<evidence type="ECO:0008006" key="3">
    <source>
        <dbReference type="Google" id="ProtNLM"/>
    </source>
</evidence>
<name>A0ABT7PI47_9BACT</name>
<sequence length="150" mass="17321">MALKIKNQHRGAVPRKLKSITRQATKDGLLDAAVYFHTTLRDRRFTHAHARAAGYWQRKPSYLKQKKRKVGHTRPLEFSGKTRTLIKTQYRLSSTSNRGVAAYAGARTFNRRHRESSVNMRQDFERILPEEAEQFATIVDRRLEAALAAD</sequence>
<keyword evidence="2" id="KW-1185">Reference proteome</keyword>
<dbReference type="Proteomes" id="UP001239462">
    <property type="component" value="Unassembled WGS sequence"/>
</dbReference>
<organism evidence="1 2">
    <name type="scientific">Roseiconus lacunae</name>
    <dbReference type="NCBI Taxonomy" id="2605694"/>
    <lineage>
        <taxon>Bacteria</taxon>
        <taxon>Pseudomonadati</taxon>
        <taxon>Planctomycetota</taxon>
        <taxon>Planctomycetia</taxon>
        <taxon>Pirellulales</taxon>
        <taxon>Pirellulaceae</taxon>
        <taxon>Roseiconus</taxon>
    </lineage>
</organism>
<protein>
    <recommendedName>
        <fullName evidence="3">Phage virion morphogenesis protein</fullName>
    </recommendedName>
</protein>
<reference evidence="1 2" key="1">
    <citation type="submission" date="2023-06" db="EMBL/GenBank/DDBJ databases">
        <title>Roseiconus lacunae JC819 isolated from Gulf of Mannar region, Tamil Nadu.</title>
        <authorList>
            <person name="Pk S."/>
            <person name="Ch S."/>
            <person name="Ch V.R."/>
        </authorList>
    </citation>
    <scope>NUCLEOTIDE SEQUENCE [LARGE SCALE GENOMIC DNA]</scope>
    <source>
        <strain evidence="1 2">JC819</strain>
    </source>
</reference>
<gene>
    <name evidence="1" type="ORF">QTN89_10475</name>
</gene>